<keyword evidence="3" id="KW-1185">Reference proteome</keyword>
<evidence type="ECO:0000313" key="3">
    <source>
        <dbReference type="Proteomes" id="UP001225034"/>
    </source>
</evidence>
<gene>
    <name evidence="2" type="ORF">J2S05_000259</name>
</gene>
<dbReference type="InterPro" id="IPR051532">
    <property type="entry name" value="Ester_Hydrolysis_Enzymes"/>
</dbReference>
<protein>
    <submittedName>
        <fullName evidence="2">Lysophospholipase L1-like esterase</fullName>
    </submittedName>
</protein>
<sequence>MKAKGIIILSGSIIVAALLVFLVVSQQTDEYVIDEQEQIPSPSDALFTKSNTEQSFEDELLERVDGEDDLQVAVTGSSVAAGEGASEYNQSWAALLEGELNRNESLPPVEVENFGVSGFKVSDLLAEGVIDDMINSEPDVVIMETSVINSYFHEEPLDETKQSIQTAVDQIKNDLPDTYLVLIAPNPISESIFSFSTNELEFEEYVLATEEYILESEWDYFDSYNAWTEELEYREEDLDNLLGDGVHPNDEGYHLWYSLLNESVVQYE</sequence>
<comment type="caution">
    <text evidence="2">The sequence shown here is derived from an EMBL/GenBank/DDBJ whole genome shotgun (WGS) entry which is preliminary data.</text>
</comment>
<proteinExistence type="predicted"/>
<dbReference type="SUPFAM" id="SSF52266">
    <property type="entry name" value="SGNH hydrolase"/>
    <property type="match status" value="1"/>
</dbReference>
<accession>A0ABT9YDC5</accession>
<dbReference type="Proteomes" id="UP001225034">
    <property type="component" value="Unassembled WGS sequence"/>
</dbReference>
<dbReference type="EMBL" id="JAUSUA010000001">
    <property type="protein sequence ID" value="MDQ0205485.1"/>
    <property type="molecule type" value="Genomic_DNA"/>
</dbReference>
<dbReference type="Gene3D" id="3.40.50.1110">
    <property type="entry name" value="SGNH hydrolase"/>
    <property type="match status" value="1"/>
</dbReference>
<feature type="domain" description="SGNH hydrolase-type esterase" evidence="1">
    <location>
        <begin position="76"/>
        <end position="254"/>
    </location>
</feature>
<dbReference type="PANTHER" id="PTHR30383">
    <property type="entry name" value="THIOESTERASE 1/PROTEASE 1/LYSOPHOSPHOLIPASE L1"/>
    <property type="match status" value="1"/>
</dbReference>
<organism evidence="2 3">
    <name type="scientific">Alkalicoccobacillus murimartini</name>
    <dbReference type="NCBI Taxonomy" id="171685"/>
    <lineage>
        <taxon>Bacteria</taxon>
        <taxon>Bacillati</taxon>
        <taxon>Bacillota</taxon>
        <taxon>Bacilli</taxon>
        <taxon>Bacillales</taxon>
        <taxon>Bacillaceae</taxon>
        <taxon>Alkalicoccobacillus</taxon>
    </lineage>
</organism>
<reference evidence="2 3" key="1">
    <citation type="submission" date="2023-07" db="EMBL/GenBank/DDBJ databases">
        <title>Genomic Encyclopedia of Type Strains, Phase IV (KMG-IV): sequencing the most valuable type-strain genomes for metagenomic binning, comparative biology and taxonomic classification.</title>
        <authorList>
            <person name="Goeker M."/>
        </authorList>
    </citation>
    <scope>NUCLEOTIDE SEQUENCE [LARGE SCALE GENOMIC DNA]</scope>
    <source>
        <strain evidence="2 3">DSM 19154</strain>
    </source>
</reference>
<dbReference type="InterPro" id="IPR013830">
    <property type="entry name" value="SGNH_hydro"/>
</dbReference>
<evidence type="ECO:0000259" key="1">
    <source>
        <dbReference type="Pfam" id="PF13472"/>
    </source>
</evidence>
<dbReference type="RefSeq" id="WP_306979197.1">
    <property type="nucleotide sequence ID" value="NZ_JAUSUA010000001.1"/>
</dbReference>
<dbReference type="Pfam" id="PF13472">
    <property type="entry name" value="Lipase_GDSL_2"/>
    <property type="match status" value="1"/>
</dbReference>
<name>A0ABT9YDC5_9BACI</name>
<dbReference type="CDD" id="cd00229">
    <property type="entry name" value="SGNH_hydrolase"/>
    <property type="match status" value="1"/>
</dbReference>
<evidence type="ECO:0000313" key="2">
    <source>
        <dbReference type="EMBL" id="MDQ0205485.1"/>
    </source>
</evidence>
<dbReference type="InterPro" id="IPR036514">
    <property type="entry name" value="SGNH_hydro_sf"/>
</dbReference>